<dbReference type="AlphaFoldDB" id="A0A1N7KGC3"/>
<keyword evidence="1" id="KW-1133">Transmembrane helix</keyword>
<dbReference type="Proteomes" id="UP000185678">
    <property type="component" value="Unassembled WGS sequence"/>
</dbReference>
<keyword evidence="1" id="KW-0812">Transmembrane</keyword>
<dbReference type="EMBL" id="FTOA01000002">
    <property type="protein sequence ID" value="SIS60579.1"/>
    <property type="molecule type" value="Genomic_DNA"/>
</dbReference>
<reference evidence="2 3" key="1">
    <citation type="submission" date="2017-01" db="EMBL/GenBank/DDBJ databases">
        <authorList>
            <person name="Mah S.A."/>
            <person name="Swanson W.J."/>
            <person name="Moy G.W."/>
            <person name="Vacquier V.D."/>
        </authorList>
    </citation>
    <scope>NUCLEOTIDE SEQUENCE [LARGE SCALE GENOMIC DNA]</scope>
    <source>
        <strain evidence="2 3">DSM 11589</strain>
    </source>
</reference>
<protein>
    <submittedName>
        <fullName evidence="2">Uncharacterized protein</fullName>
    </submittedName>
</protein>
<dbReference type="OrthoDB" id="7305412at2"/>
<keyword evidence="1" id="KW-0472">Membrane</keyword>
<dbReference type="RefSeq" id="WP_076399575.1">
    <property type="nucleotide sequence ID" value="NZ_FTOA01000002.1"/>
</dbReference>
<name>A0A1N7KGC3_9PROT</name>
<gene>
    <name evidence="2" type="ORF">SAMN05421779_102762</name>
</gene>
<keyword evidence="3" id="KW-1185">Reference proteome</keyword>
<dbReference type="STRING" id="80876.SAMN05421779_102762"/>
<sequence length="207" mass="21722">MEHRITLSRFQAILDAYGADTTRWPDLDRAAAVALLKVSAEAQEMFAEARDLDILLMQAMECPPPSPSLRNRILDAIPFPPAAADEAVPVNATSVATIMAAIPFPAAATTAAEASIPDTRSVDETLVSPRGMRWISADILRRKALWVPAAALAASLVLGIVSGAVVQHALPNSQSPSLEQVLSLGFSTQTASLALGAPADGASGEWE</sequence>
<evidence type="ECO:0000313" key="3">
    <source>
        <dbReference type="Proteomes" id="UP000185678"/>
    </source>
</evidence>
<evidence type="ECO:0000313" key="2">
    <source>
        <dbReference type="EMBL" id="SIS60579.1"/>
    </source>
</evidence>
<feature type="transmembrane region" description="Helical" evidence="1">
    <location>
        <begin position="144"/>
        <end position="166"/>
    </location>
</feature>
<proteinExistence type="predicted"/>
<organism evidence="2 3">
    <name type="scientific">Insolitispirillum peregrinum</name>
    <dbReference type="NCBI Taxonomy" id="80876"/>
    <lineage>
        <taxon>Bacteria</taxon>
        <taxon>Pseudomonadati</taxon>
        <taxon>Pseudomonadota</taxon>
        <taxon>Alphaproteobacteria</taxon>
        <taxon>Rhodospirillales</taxon>
        <taxon>Novispirillaceae</taxon>
        <taxon>Insolitispirillum</taxon>
    </lineage>
</organism>
<evidence type="ECO:0000256" key="1">
    <source>
        <dbReference type="SAM" id="Phobius"/>
    </source>
</evidence>
<accession>A0A1N7KGC3</accession>